<sequence length="93" mass="10814">MMECSKMEYYEMQQVKLSLQVGKEDERKDMSIDMVHLEKLCLSFMEVEMDSSGRVMDESMQRMQRITNTPPSSAGKSSLLMKLLRSGSLYEPY</sequence>
<keyword evidence="2" id="KW-1185">Reference proteome</keyword>
<dbReference type="WBParaSite" id="EN70_6052">
    <property type="protein sequence ID" value="EN70_6052"/>
    <property type="gene ID" value="EN70_6052"/>
</dbReference>
<evidence type="ECO:0000313" key="2">
    <source>
        <dbReference type="Proteomes" id="UP000095285"/>
    </source>
</evidence>
<dbReference type="GeneID" id="9950501"/>
<gene>
    <name evidence="1 3" type="ORF">LOAG_13031</name>
</gene>
<evidence type="ECO:0000313" key="3">
    <source>
        <dbReference type="WBParaSite" id="EN70_6052"/>
    </source>
</evidence>
<protein>
    <submittedName>
        <fullName evidence="3">ABC transporter domain-containing protein</fullName>
    </submittedName>
</protein>
<accession>A0A1I7VTA2</accession>
<dbReference type="KEGG" id="loa:LOAG_13031"/>
<proteinExistence type="predicted"/>
<dbReference type="EMBL" id="JH712223">
    <property type="protein sequence ID" value="EFO15478.2"/>
    <property type="molecule type" value="Genomic_DNA"/>
</dbReference>
<organism evidence="2 3">
    <name type="scientific">Loa loa</name>
    <name type="common">Eye worm</name>
    <name type="synonym">Filaria loa</name>
    <dbReference type="NCBI Taxonomy" id="7209"/>
    <lineage>
        <taxon>Eukaryota</taxon>
        <taxon>Metazoa</taxon>
        <taxon>Ecdysozoa</taxon>
        <taxon>Nematoda</taxon>
        <taxon>Chromadorea</taxon>
        <taxon>Rhabditida</taxon>
        <taxon>Spirurina</taxon>
        <taxon>Spiruromorpha</taxon>
        <taxon>Filarioidea</taxon>
        <taxon>Onchocercidae</taxon>
        <taxon>Loa</taxon>
    </lineage>
</organism>
<evidence type="ECO:0000313" key="1">
    <source>
        <dbReference type="EMBL" id="EFO15478.2"/>
    </source>
</evidence>
<dbReference type="AlphaFoldDB" id="A0A1I7VTA2"/>
<dbReference type="CTD" id="9950501"/>
<name>A0A1I7VTA2_LOALO</name>
<dbReference type="Proteomes" id="UP000095285">
    <property type="component" value="Unassembled WGS sequence"/>
</dbReference>
<reference evidence="3" key="2">
    <citation type="submission" date="2016-11" db="UniProtKB">
        <authorList>
            <consortium name="WormBaseParasite"/>
        </authorList>
    </citation>
    <scope>IDENTIFICATION</scope>
</reference>
<accession>A0A1S0TKM6</accession>
<dbReference type="RefSeq" id="XP_020301236.1">
    <property type="nucleotide sequence ID" value="XM_020448639.1"/>
</dbReference>
<reference evidence="1 2" key="1">
    <citation type="submission" date="2012-04" db="EMBL/GenBank/DDBJ databases">
        <title>The Genome Sequence of Loa loa.</title>
        <authorList>
            <consortium name="The Broad Institute Genome Sequencing Platform"/>
            <consortium name="Broad Institute Genome Sequencing Center for Infectious Disease"/>
            <person name="Nutman T.B."/>
            <person name="Fink D.L."/>
            <person name="Russ C."/>
            <person name="Young S."/>
            <person name="Zeng Q."/>
            <person name="Gargeya S."/>
            <person name="Alvarado L."/>
            <person name="Berlin A."/>
            <person name="Chapman S.B."/>
            <person name="Chen Z."/>
            <person name="Freedman E."/>
            <person name="Gellesch M."/>
            <person name="Goldberg J."/>
            <person name="Griggs A."/>
            <person name="Gujja S."/>
            <person name="Heilman E.R."/>
            <person name="Heiman D."/>
            <person name="Howarth C."/>
            <person name="Mehta T."/>
            <person name="Neiman D."/>
            <person name="Pearson M."/>
            <person name="Roberts A."/>
            <person name="Saif S."/>
            <person name="Shea T."/>
            <person name="Shenoy N."/>
            <person name="Sisk P."/>
            <person name="Stolte C."/>
            <person name="Sykes S."/>
            <person name="White J."/>
            <person name="Yandava C."/>
            <person name="Haas B."/>
            <person name="Henn M.R."/>
            <person name="Nusbaum C."/>
            <person name="Birren B."/>
        </authorList>
    </citation>
    <scope>NUCLEOTIDE SEQUENCE [LARGE SCALE GENOMIC DNA]</scope>
</reference>